<evidence type="ECO:0000313" key="2">
    <source>
        <dbReference type="Proteomes" id="UP001060215"/>
    </source>
</evidence>
<proteinExistence type="predicted"/>
<organism evidence="1 2">
    <name type="scientific">Camellia lanceoleosa</name>
    <dbReference type="NCBI Taxonomy" id="1840588"/>
    <lineage>
        <taxon>Eukaryota</taxon>
        <taxon>Viridiplantae</taxon>
        <taxon>Streptophyta</taxon>
        <taxon>Embryophyta</taxon>
        <taxon>Tracheophyta</taxon>
        <taxon>Spermatophyta</taxon>
        <taxon>Magnoliopsida</taxon>
        <taxon>eudicotyledons</taxon>
        <taxon>Gunneridae</taxon>
        <taxon>Pentapetalae</taxon>
        <taxon>asterids</taxon>
        <taxon>Ericales</taxon>
        <taxon>Theaceae</taxon>
        <taxon>Camellia</taxon>
    </lineage>
</organism>
<dbReference type="Proteomes" id="UP001060215">
    <property type="component" value="Chromosome 1"/>
</dbReference>
<dbReference type="EMBL" id="CM045758">
    <property type="protein sequence ID" value="KAI8029839.1"/>
    <property type="molecule type" value="Genomic_DNA"/>
</dbReference>
<name>A0ACC0IX20_9ERIC</name>
<evidence type="ECO:0000313" key="1">
    <source>
        <dbReference type="EMBL" id="KAI8029839.1"/>
    </source>
</evidence>
<reference evidence="1 2" key="1">
    <citation type="journal article" date="2022" name="Plant J.">
        <title>Chromosome-level genome of Camellia lanceoleosa provides a valuable resource for understanding genome evolution and self-incompatibility.</title>
        <authorList>
            <person name="Gong W."/>
            <person name="Xiao S."/>
            <person name="Wang L."/>
            <person name="Liao Z."/>
            <person name="Chang Y."/>
            <person name="Mo W."/>
            <person name="Hu G."/>
            <person name="Li W."/>
            <person name="Zhao G."/>
            <person name="Zhu H."/>
            <person name="Hu X."/>
            <person name="Ji K."/>
            <person name="Xiang X."/>
            <person name="Song Q."/>
            <person name="Yuan D."/>
            <person name="Jin S."/>
            <person name="Zhang L."/>
        </authorList>
    </citation>
    <scope>NUCLEOTIDE SEQUENCE [LARGE SCALE GENOMIC DNA]</scope>
    <source>
        <strain evidence="1">SQ_2022a</strain>
    </source>
</reference>
<accession>A0ACC0IX20</accession>
<comment type="caution">
    <text evidence="1">The sequence shown here is derived from an EMBL/GenBank/DDBJ whole genome shotgun (WGS) entry which is preliminary data.</text>
</comment>
<protein>
    <submittedName>
        <fullName evidence="1">Uncharacterized protein</fullName>
    </submittedName>
</protein>
<gene>
    <name evidence="1" type="ORF">LOK49_LG01G04107</name>
</gene>
<keyword evidence="2" id="KW-1185">Reference proteome</keyword>
<sequence>MWHSKNQLGKLVDIDRVMHEIEKMMIFGSSEGGWALLSKGGASAAEEMITERGSFIQDCFSNYGKWKDDVKPSGFMEALRIFIKKTPPLPHPYVTAADYCFQAPALLLIGFRTK</sequence>